<evidence type="ECO:0000313" key="1">
    <source>
        <dbReference type="EMBL" id="PON33336.1"/>
    </source>
</evidence>
<sequence>MLFSLSQMTDSKALNTEVLASPKVSVASFFGTNMQPTSRLYGPIMESLSENSPPKYKETTIKDYVAHFNAKGLDETSALDYFKL</sequence>
<proteinExistence type="predicted"/>
<protein>
    <submittedName>
        <fullName evidence="1">Isopenicillin N synthase-like</fullName>
    </submittedName>
</protein>
<dbReference type="AlphaFoldDB" id="A0A2P5A9X5"/>
<dbReference type="Proteomes" id="UP000237105">
    <property type="component" value="Unassembled WGS sequence"/>
</dbReference>
<name>A0A2P5A9X5_PARAD</name>
<organism evidence="1 2">
    <name type="scientific">Parasponia andersonii</name>
    <name type="common">Sponia andersonii</name>
    <dbReference type="NCBI Taxonomy" id="3476"/>
    <lineage>
        <taxon>Eukaryota</taxon>
        <taxon>Viridiplantae</taxon>
        <taxon>Streptophyta</taxon>
        <taxon>Embryophyta</taxon>
        <taxon>Tracheophyta</taxon>
        <taxon>Spermatophyta</taxon>
        <taxon>Magnoliopsida</taxon>
        <taxon>eudicotyledons</taxon>
        <taxon>Gunneridae</taxon>
        <taxon>Pentapetalae</taxon>
        <taxon>rosids</taxon>
        <taxon>fabids</taxon>
        <taxon>Rosales</taxon>
        <taxon>Cannabaceae</taxon>
        <taxon>Parasponia</taxon>
    </lineage>
</organism>
<evidence type="ECO:0000313" key="2">
    <source>
        <dbReference type="Proteomes" id="UP000237105"/>
    </source>
</evidence>
<reference evidence="2" key="1">
    <citation type="submission" date="2016-06" db="EMBL/GenBank/DDBJ databases">
        <title>Parallel loss of symbiosis genes in relatives of nitrogen-fixing non-legume Parasponia.</title>
        <authorList>
            <person name="Van Velzen R."/>
            <person name="Holmer R."/>
            <person name="Bu F."/>
            <person name="Rutten L."/>
            <person name="Van Zeijl A."/>
            <person name="Liu W."/>
            <person name="Santuari L."/>
            <person name="Cao Q."/>
            <person name="Sharma T."/>
            <person name="Shen D."/>
            <person name="Roswanjaya Y."/>
            <person name="Wardhani T."/>
            <person name="Kalhor M.S."/>
            <person name="Jansen J."/>
            <person name="Van den Hoogen J."/>
            <person name="Gungor B."/>
            <person name="Hartog M."/>
            <person name="Hontelez J."/>
            <person name="Verver J."/>
            <person name="Yang W.-C."/>
            <person name="Schijlen E."/>
            <person name="Repin R."/>
            <person name="Schilthuizen M."/>
            <person name="Schranz E."/>
            <person name="Heidstra R."/>
            <person name="Miyata K."/>
            <person name="Fedorova E."/>
            <person name="Kohlen W."/>
            <person name="Bisseling T."/>
            <person name="Smit S."/>
            <person name="Geurts R."/>
        </authorList>
    </citation>
    <scope>NUCLEOTIDE SEQUENCE [LARGE SCALE GENOMIC DNA]</scope>
    <source>
        <strain evidence="2">cv. WU1-14</strain>
    </source>
</reference>
<keyword evidence="2" id="KW-1185">Reference proteome</keyword>
<gene>
    <name evidence="1" type="ORF">PanWU01x14_353650</name>
</gene>
<dbReference type="STRING" id="3476.A0A2P5A9X5"/>
<dbReference type="EMBL" id="JXTB01000737">
    <property type="protein sequence ID" value="PON33336.1"/>
    <property type="molecule type" value="Genomic_DNA"/>
</dbReference>
<comment type="caution">
    <text evidence="1">The sequence shown here is derived from an EMBL/GenBank/DDBJ whole genome shotgun (WGS) entry which is preliminary data.</text>
</comment>
<accession>A0A2P5A9X5</accession>
<dbReference type="OrthoDB" id="288590at2759"/>